<keyword evidence="2" id="KW-0547">Nucleotide-binding</keyword>
<feature type="binding site" evidence="2">
    <location>
        <position position="59"/>
    </location>
    <ligand>
        <name>Mg(2+)</name>
        <dbReference type="ChEBI" id="CHEBI:18420"/>
        <label>1</label>
    </ligand>
</feature>
<keyword evidence="1 2" id="KW-0784">Thiamine biosynthesis</keyword>
<dbReference type="Gene3D" id="3.30.1330.10">
    <property type="entry name" value="PurM-like, N-terminal domain"/>
    <property type="match status" value="1"/>
</dbReference>
<dbReference type="InterPro" id="IPR016188">
    <property type="entry name" value="PurM-like_N"/>
</dbReference>
<feature type="binding site" evidence="2">
    <location>
        <position position="88"/>
    </location>
    <ligand>
        <name>Mg(2+)</name>
        <dbReference type="ChEBI" id="CHEBI:18420"/>
        <label>3</label>
    </ligand>
</feature>
<feature type="binding site" evidence="2">
    <location>
        <position position="58"/>
    </location>
    <ligand>
        <name>Mg(2+)</name>
        <dbReference type="ChEBI" id="CHEBI:18420"/>
        <label>1</label>
    </ligand>
</feature>
<feature type="binding site" evidence="2">
    <location>
        <position position="57"/>
    </location>
    <ligand>
        <name>Mg(2+)</name>
        <dbReference type="ChEBI" id="CHEBI:18420"/>
        <label>4</label>
    </ligand>
</feature>
<feature type="binding site" evidence="2">
    <location>
        <position position="118"/>
    </location>
    <ligand>
        <name>ATP</name>
        <dbReference type="ChEBI" id="CHEBI:30616"/>
    </ligand>
</feature>
<evidence type="ECO:0000256" key="2">
    <source>
        <dbReference type="HAMAP-Rule" id="MF_02128"/>
    </source>
</evidence>
<dbReference type="Pfam" id="PF00586">
    <property type="entry name" value="AIRS"/>
    <property type="match status" value="1"/>
</dbReference>
<comment type="function">
    <text evidence="2">Catalyzes the ATP-dependent phosphorylation of thiamine-monophosphate (TMP) to form thiamine-pyrophosphate (TPP), the active form of vitamin B1.</text>
</comment>
<keyword evidence="2" id="KW-0808">Transferase</keyword>
<comment type="catalytic activity">
    <reaction evidence="2">
        <text>thiamine phosphate + ATP = thiamine diphosphate + ADP</text>
        <dbReference type="Rhea" id="RHEA:15913"/>
        <dbReference type="ChEBI" id="CHEBI:30616"/>
        <dbReference type="ChEBI" id="CHEBI:37575"/>
        <dbReference type="ChEBI" id="CHEBI:58937"/>
        <dbReference type="ChEBI" id="CHEBI:456216"/>
        <dbReference type="EC" id="2.7.4.16"/>
    </reaction>
</comment>
<feature type="binding site" evidence="2">
    <location>
        <position position="66"/>
    </location>
    <ligand>
        <name>substrate</name>
    </ligand>
</feature>
<dbReference type="RefSeq" id="WP_338397684.1">
    <property type="nucleotide sequence ID" value="NZ_AP025292.1"/>
</dbReference>
<dbReference type="PANTHER" id="PTHR30270">
    <property type="entry name" value="THIAMINE-MONOPHOSPHATE KINASE"/>
    <property type="match status" value="1"/>
</dbReference>
<dbReference type="InterPro" id="IPR010918">
    <property type="entry name" value="PurM-like_C_dom"/>
</dbReference>
<evidence type="ECO:0000256" key="1">
    <source>
        <dbReference type="ARBA" id="ARBA00022977"/>
    </source>
</evidence>
<keyword evidence="2" id="KW-0460">Magnesium</keyword>
<dbReference type="HAMAP" id="MF_02128">
    <property type="entry name" value="TMP_kinase"/>
    <property type="match status" value="1"/>
</dbReference>
<dbReference type="EMBL" id="AP025292">
    <property type="protein sequence ID" value="BDC98460.1"/>
    <property type="molecule type" value="Genomic_DNA"/>
</dbReference>
<feature type="binding site" evidence="2">
    <location>
        <position position="242"/>
    </location>
    <ligand>
        <name>Mg(2+)</name>
        <dbReference type="ChEBI" id="CHEBI:18420"/>
        <label>5</label>
    </ligand>
</feature>
<dbReference type="SUPFAM" id="SSF56042">
    <property type="entry name" value="PurM C-terminal domain-like"/>
    <property type="match status" value="1"/>
</dbReference>
<feature type="binding site" evidence="2">
    <location>
        <position position="344"/>
    </location>
    <ligand>
        <name>substrate</name>
    </ligand>
</feature>
<organism evidence="5 6">
    <name type="scientific">Persicobacter psychrovividus</name>
    <dbReference type="NCBI Taxonomy" id="387638"/>
    <lineage>
        <taxon>Bacteria</taxon>
        <taxon>Pseudomonadati</taxon>
        <taxon>Bacteroidota</taxon>
        <taxon>Cytophagia</taxon>
        <taxon>Cytophagales</taxon>
        <taxon>Persicobacteraceae</taxon>
        <taxon>Persicobacter</taxon>
    </lineage>
</organism>
<dbReference type="Pfam" id="PF02769">
    <property type="entry name" value="AIRS_C"/>
    <property type="match status" value="1"/>
</dbReference>
<feature type="domain" description="PurM-like C-terminal" evidence="4">
    <location>
        <begin position="166"/>
        <end position="310"/>
    </location>
</feature>
<dbReference type="PANTHER" id="PTHR30270:SF0">
    <property type="entry name" value="THIAMINE-MONOPHOSPHATE KINASE"/>
    <property type="match status" value="1"/>
</dbReference>
<dbReference type="Gene3D" id="3.90.650.10">
    <property type="entry name" value="PurM-like C-terminal domain"/>
    <property type="match status" value="1"/>
</dbReference>
<feature type="binding site" evidence="2">
    <location>
        <position position="43"/>
    </location>
    <ligand>
        <name>Mg(2+)</name>
        <dbReference type="ChEBI" id="CHEBI:18420"/>
        <label>4</label>
    </ligand>
</feature>
<dbReference type="CDD" id="cd02194">
    <property type="entry name" value="ThiL"/>
    <property type="match status" value="1"/>
</dbReference>
<keyword evidence="6" id="KW-1185">Reference proteome</keyword>
<feature type="binding site" evidence="2">
    <location>
        <position position="239"/>
    </location>
    <ligand>
        <name>Mg(2+)</name>
        <dbReference type="ChEBI" id="CHEBI:18420"/>
        <label>3</label>
    </ligand>
</feature>
<protein>
    <recommendedName>
        <fullName evidence="2">Thiamine-monophosphate kinase</fullName>
        <shortName evidence="2">TMP kinase</shortName>
        <shortName evidence="2">Thiamine-phosphate kinase</shortName>
        <ecNumber evidence="2">2.7.4.16</ecNumber>
    </recommendedName>
</protein>
<feature type="binding site" evidence="2">
    <location>
        <begin position="135"/>
        <end position="136"/>
    </location>
    <ligand>
        <name>ATP</name>
        <dbReference type="ChEBI" id="CHEBI:30616"/>
    </ligand>
</feature>
<comment type="similarity">
    <text evidence="2">Belongs to the thiamine-monophosphate kinase family.</text>
</comment>
<proteinExistence type="inferred from homology"/>
<feature type="binding site" evidence="2">
    <location>
        <position position="59"/>
    </location>
    <ligand>
        <name>Mg(2+)</name>
        <dbReference type="ChEBI" id="CHEBI:18420"/>
        <label>2</label>
    </ligand>
</feature>
<accession>A0ABM7VCP9</accession>
<reference evidence="5 6" key="1">
    <citation type="submission" date="2021-12" db="EMBL/GenBank/DDBJ databases">
        <title>Genome sequencing of bacteria with rrn-lacking chromosome and rrn-plasmid.</title>
        <authorList>
            <person name="Anda M."/>
            <person name="Iwasaki W."/>
        </authorList>
    </citation>
    <scope>NUCLEOTIDE SEQUENCE [LARGE SCALE GENOMIC DNA]</scope>
    <source>
        <strain evidence="5 6">NBRC 101262</strain>
    </source>
</reference>
<evidence type="ECO:0000313" key="6">
    <source>
        <dbReference type="Proteomes" id="UP001354989"/>
    </source>
</evidence>
<gene>
    <name evidence="2 5" type="primary">thiL</name>
    <name evidence="5" type="ORF">PEPS_07410</name>
</gene>
<feature type="binding site" evidence="2">
    <location>
        <position position="292"/>
    </location>
    <ligand>
        <name>substrate</name>
    </ligand>
</feature>
<evidence type="ECO:0000313" key="5">
    <source>
        <dbReference type="EMBL" id="BDC98460.1"/>
    </source>
</evidence>
<dbReference type="PIRSF" id="PIRSF005303">
    <property type="entry name" value="Thiam_monoph_kin"/>
    <property type="match status" value="1"/>
</dbReference>
<keyword evidence="2" id="KW-0067">ATP-binding</keyword>
<feature type="domain" description="PurM-like N-terminal" evidence="3">
    <location>
        <begin position="41"/>
        <end position="154"/>
    </location>
</feature>
<dbReference type="Proteomes" id="UP001354989">
    <property type="component" value="Chromosome"/>
</dbReference>
<feature type="binding site" evidence="2">
    <location>
        <position position="88"/>
    </location>
    <ligand>
        <name>Mg(2+)</name>
        <dbReference type="ChEBI" id="CHEBI:18420"/>
        <label>4</label>
    </ligand>
</feature>
<feature type="binding site" evidence="2">
    <location>
        <position position="162"/>
    </location>
    <ligand>
        <name>ATP</name>
        <dbReference type="ChEBI" id="CHEBI:30616"/>
    </ligand>
</feature>
<comment type="pathway">
    <text evidence="2">Cofactor biosynthesis; thiamine diphosphate biosynthesis; thiamine diphosphate from thiamine phosphate: step 1/1.</text>
</comment>
<keyword evidence="2" id="KW-0479">Metal-binding</keyword>
<dbReference type="InterPro" id="IPR036676">
    <property type="entry name" value="PurM-like_C_sf"/>
</dbReference>
<keyword evidence="2 5" id="KW-0418">Kinase</keyword>
<dbReference type="InterPro" id="IPR036921">
    <property type="entry name" value="PurM-like_N_sf"/>
</dbReference>
<dbReference type="NCBIfam" id="TIGR01379">
    <property type="entry name" value="thiL"/>
    <property type="match status" value="1"/>
</dbReference>
<feature type="binding site" evidence="2">
    <location>
        <position position="43"/>
    </location>
    <ligand>
        <name>Mg(2+)</name>
        <dbReference type="ChEBI" id="CHEBI:18420"/>
        <label>3</label>
    </ligand>
</feature>
<evidence type="ECO:0000259" key="4">
    <source>
        <dbReference type="Pfam" id="PF02769"/>
    </source>
</evidence>
<name>A0ABM7VCP9_9BACT</name>
<sequence length="347" mass="37964">MAKEDNQNRTELAALGEFGLIDRIAEKFSTFKHQETALGIGDDAALMDCGDFYQVVSTDMLVEMIHFDLSYMPLQHLGFKAVAVNISDIAAMNAIPKQITVSIALSNRFSVEALDAFYDGVHKACEVFGVDLVGGDTTASNHGLVISITAIGTVDKDKVVKRSGAKSGDIVCATGDLGAAYIGLQVLVREKQEFQANPQMQPKLEGYDYVVGRQLKPMARMDVIHELGKVGVVPTAMMDISDGLASELLHICRHSKVGVNIFEDKLPIDEVAYENAVEFQLDPVTAAMNGGEDYELLFTIKQDDYEKIKNLPDIHTIGYIQAEEKGKNLVTKQGNVYPLQAQGFTHM</sequence>
<feature type="binding site" evidence="2">
    <location>
        <position position="88"/>
    </location>
    <ligand>
        <name>Mg(2+)</name>
        <dbReference type="ChEBI" id="CHEBI:18420"/>
        <label>2</label>
    </ligand>
</feature>
<feature type="binding site" evidence="2">
    <location>
        <position position="241"/>
    </location>
    <ligand>
        <name>ATP</name>
        <dbReference type="ChEBI" id="CHEBI:30616"/>
    </ligand>
</feature>
<dbReference type="GO" id="GO:0016301">
    <property type="term" value="F:kinase activity"/>
    <property type="evidence" value="ECO:0007669"/>
    <property type="project" value="UniProtKB-KW"/>
</dbReference>
<dbReference type="EC" id="2.7.4.16" evidence="2"/>
<dbReference type="InterPro" id="IPR006283">
    <property type="entry name" value="ThiL-like"/>
</dbReference>
<evidence type="ECO:0000259" key="3">
    <source>
        <dbReference type="Pfam" id="PF00586"/>
    </source>
</evidence>
<feature type="binding site" evidence="2">
    <location>
        <position position="136"/>
    </location>
    <ligand>
        <name>Mg(2+)</name>
        <dbReference type="ChEBI" id="CHEBI:18420"/>
        <label>1</label>
    </ligand>
</feature>
<dbReference type="SUPFAM" id="SSF55326">
    <property type="entry name" value="PurM N-terminal domain-like"/>
    <property type="match status" value="1"/>
</dbReference>
<comment type="miscellaneous">
    <text evidence="2">Reaction mechanism of ThiL seems to utilize a direct, inline transfer of the gamma-phosphate of ATP to TMP rather than a phosphorylated enzyme intermediate.</text>
</comment>